<evidence type="ECO:0000313" key="1">
    <source>
        <dbReference type="EMBL" id="MEQ2183618.1"/>
    </source>
</evidence>
<organism evidence="1 2">
    <name type="scientific">Goodea atripinnis</name>
    <dbReference type="NCBI Taxonomy" id="208336"/>
    <lineage>
        <taxon>Eukaryota</taxon>
        <taxon>Metazoa</taxon>
        <taxon>Chordata</taxon>
        <taxon>Craniata</taxon>
        <taxon>Vertebrata</taxon>
        <taxon>Euteleostomi</taxon>
        <taxon>Actinopterygii</taxon>
        <taxon>Neopterygii</taxon>
        <taxon>Teleostei</taxon>
        <taxon>Neoteleostei</taxon>
        <taxon>Acanthomorphata</taxon>
        <taxon>Ovalentaria</taxon>
        <taxon>Atherinomorphae</taxon>
        <taxon>Cyprinodontiformes</taxon>
        <taxon>Goodeidae</taxon>
        <taxon>Goodea</taxon>
    </lineage>
</organism>
<name>A0ABV0PJG8_9TELE</name>
<accession>A0ABV0PJG8</accession>
<protein>
    <submittedName>
        <fullName evidence="1">Uncharacterized protein</fullName>
    </submittedName>
</protein>
<evidence type="ECO:0000313" key="2">
    <source>
        <dbReference type="Proteomes" id="UP001476798"/>
    </source>
</evidence>
<comment type="caution">
    <text evidence="1">The sequence shown here is derived from an EMBL/GenBank/DDBJ whole genome shotgun (WGS) entry which is preliminary data.</text>
</comment>
<proteinExistence type="predicted"/>
<reference evidence="1 2" key="1">
    <citation type="submission" date="2021-06" db="EMBL/GenBank/DDBJ databases">
        <authorList>
            <person name="Palmer J.M."/>
        </authorList>
    </citation>
    <scope>NUCLEOTIDE SEQUENCE [LARGE SCALE GENOMIC DNA]</scope>
    <source>
        <strain evidence="1 2">GA_2019</strain>
        <tissue evidence="1">Muscle</tissue>
    </source>
</reference>
<dbReference type="Proteomes" id="UP001476798">
    <property type="component" value="Unassembled WGS sequence"/>
</dbReference>
<dbReference type="EMBL" id="JAHRIO010079938">
    <property type="protein sequence ID" value="MEQ2183618.1"/>
    <property type="molecule type" value="Genomic_DNA"/>
</dbReference>
<sequence>MRACYQLFRSLALPVRPSPVYTLDLGSYCNASCRKYRWNFFADQLVAFAFAASGVRVSMAELPDGVASHVTVTKDGLLYFVTHAIMYKNTDKALSTQLGQ</sequence>
<gene>
    <name evidence="1" type="ORF">GOODEAATRI_034671</name>
</gene>
<keyword evidence="2" id="KW-1185">Reference proteome</keyword>